<dbReference type="AlphaFoldDB" id="A0A379AQD2"/>
<sequence>MSRRPRVERSVLEEAYHEAAETAAEVERSGNYARATELWANAEKLALTFKQREWCYTRKSYCKKWQGRREKTQ</sequence>
<gene>
    <name evidence="1" type="ORF">NCTC11297_00912</name>
</gene>
<dbReference type="EMBL" id="UGSP01000001">
    <property type="protein sequence ID" value="SUB23897.1"/>
    <property type="molecule type" value="Genomic_DNA"/>
</dbReference>
<evidence type="ECO:0000313" key="1">
    <source>
        <dbReference type="EMBL" id="SUB23897.1"/>
    </source>
</evidence>
<dbReference type="NCBIfam" id="NF033650">
    <property type="entry name" value="ANR_neg_reg"/>
    <property type="match status" value="1"/>
</dbReference>
<dbReference type="RefSeq" id="WP_115249180.1">
    <property type="nucleotide sequence ID" value="NZ_UGSP01000001.1"/>
</dbReference>
<proteinExistence type="predicted"/>
<reference evidence="1 2" key="1">
    <citation type="submission" date="2018-06" db="EMBL/GenBank/DDBJ databases">
        <authorList>
            <consortium name="Pathogen Informatics"/>
            <person name="Doyle S."/>
        </authorList>
    </citation>
    <scope>NUCLEOTIDE SEQUENCE [LARGE SCALE GENOMIC DNA]</scope>
    <source>
        <strain evidence="2">NCTC 11297</strain>
    </source>
</reference>
<dbReference type="InterPro" id="IPR047666">
    <property type="entry name" value="ANR_neg_reg"/>
</dbReference>
<keyword evidence="2" id="KW-1185">Reference proteome</keyword>
<organism evidence="1 2">
    <name type="scientific">Avibacterium avium</name>
    <name type="common">Pasteurella avium</name>
    <dbReference type="NCBI Taxonomy" id="751"/>
    <lineage>
        <taxon>Bacteria</taxon>
        <taxon>Pseudomonadati</taxon>
        <taxon>Pseudomonadota</taxon>
        <taxon>Gammaproteobacteria</taxon>
        <taxon>Pasteurellales</taxon>
        <taxon>Pasteurellaceae</taxon>
        <taxon>Avibacterium</taxon>
    </lineage>
</organism>
<dbReference type="GeneID" id="300133125"/>
<protein>
    <recommendedName>
        <fullName evidence="3">ANR family transcriptional regulator</fullName>
    </recommendedName>
</protein>
<accession>A0A379AQD2</accession>
<dbReference type="Proteomes" id="UP000255098">
    <property type="component" value="Unassembled WGS sequence"/>
</dbReference>
<name>A0A379AQD2_AVIAV</name>
<evidence type="ECO:0000313" key="2">
    <source>
        <dbReference type="Proteomes" id="UP000255098"/>
    </source>
</evidence>
<evidence type="ECO:0008006" key="3">
    <source>
        <dbReference type="Google" id="ProtNLM"/>
    </source>
</evidence>